<gene>
    <name evidence="2" type="ORF">H1191_12405</name>
</gene>
<dbReference type="RefSeq" id="WP_181752352.1">
    <property type="nucleotide sequence ID" value="NZ_JACEIQ010000012.1"/>
</dbReference>
<sequence>MASAAVLSMTIGAANNRRQANRRTGTPRGVRNPEKMGAPKEGKPRQGTRVADMRTNWG</sequence>
<dbReference type="Proteomes" id="UP000535491">
    <property type="component" value="Unassembled WGS sequence"/>
</dbReference>
<evidence type="ECO:0000313" key="3">
    <source>
        <dbReference type="Proteomes" id="UP000535491"/>
    </source>
</evidence>
<feature type="region of interest" description="Disordered" evidence="1">
    <location>
        <begin position="1"/>
        <end position="58"/>
    </location>
</feature>
<dbReference type="AlphaFoldDB" id="A0A7W2A9D0"/>
<accession>A0A7W2A9D0</accession>
<proteinExistence type="predicted"/>
<keyword evidence="3" id="KW-1185">Reference proteome</keyword>
<organism evidence="2 3">
    <name type="scientific">Paenactinomyces guangxiensis</name>
    <dbReference type="NCBI Taxonomy" id="1490290"/>
    <lineage>
        <taxon>Bacteria</taxon>
        <taxon>Bacillati</taxon>
        <taxon>Bacillota</taxon>
        <taxon>Bacilli</taxon>
        <taxon>Bacillales</taxon>
        <taxon>Thermoactinomycetaceae</taxon>
        <taxon>Paenactinomyces</taxon>
    </lineage>
</organism>
<dbReference type="EMBL" id="JACEIQ010000012">
    <property type="protein sequence ID" value="MBA4495109.1"/>
    <property type="molecule type" value="Genomic_DNA"/>
</dbReference>
<protein>
    <submittedName>
        <fullName evidence="2">Uncharacterized protein</fullName>
    </submittedName>
</protein>
<evidence type="ECO:0000256" key="1">
    <source>
        <dbReference type="SAM" id="MobiDB-lite"/>
    </source>
</evidence>
<evidence type="ECO:0000313" key="2">
    <source>
        <dbReference type="EMBL" id="MBA4495109.1"/>
    </source>
</evidence>
<feature type="compositionally biased region" description="Basic and acidic residues" evidence="1">
    <location>
        <begin position="31"/>
        <end position="44"/>
    </location>
</feature>
<comment type="caution">
    <text evidence="2">The sequence shown here is derived from an EMBL/GenBank/DDBJ whole genome shotgun (WGS) entry which is preliminary data.</text>
</comment>
<reference evidence="2 3" key="1">
    <citation type="submission" date="2020-07" db="EMBL/GenBank/DDBJ databases">
        <authorList>
            <person name="Feng H."/>
        </authorList>
    </citation>
    <scope>NUCLEOTIDE SEQUENCE [LARGE SCALE GENOMIC DNA]</scope>
    <source>
        <strain evidence="3">s-10</strain>
    </source>
</reference>
<name>A0A7W2A9D0_9BACL</name>